<accession>A0A820FVD8</accession>
<organism evidence="1 2">
    <name type="scientific">Rotaria sordida</name>
    <dbReference type="NCBI Taxonomy" id="392033"/>
    <lineage>
        <taxon>Eukaryota</taxon>
        <taxon>Metazoa</taxon>
        <taxon>Spiralia</taxon>
        <taxon>Gnathifera</taxon>
        <taxon>Rotifera</taxon>
        <taxon>Eurotatoria</taxon>
        <taxon>Bdelloidea</taxon>
        <taxon>Philodinida</taxon>
        <taxon>Philodinidae</taxon>
        <taxon>Rotaria</taxon>
    </lineage>
</organism>
<evidence type="ECO:0000313" key="2">
    <source>
        <dbReference type="Proteomes" id="UP000663874"/>
    </source>
</evidence>
<dbReference type="Proteomes" id="UP000663874">
    <property type="component" value="Unassembled WGS sequence"/>
</dbReference>
<dbReference type="EMBL" id="CAJOBE010025934">
    <property type="protein sequence ID" value="CAF4270611.1"/>
    <property type="molecule type" value="Genomic_DNA"/>
</dbReference>
<name>A0A820FVD8_9BILA</name>
<comment type="caution">
    <text evidence="1">The sequence shown here is derived from an EMBL/GenBank/DDBJ whole genome shotgun (WGS) entry which is preliminary data.</text>
</comment>
<gene>
    <name evidence="1" type="ORF">FNK824_LOCUS39472</name>
</gene>
<reference evidence="1" key="1">
    <citation type="submission" date="2021-02" db="EMBL/GenBank/DDBJ databases">
        <authorList>
            <person name="Nowell W R."/>
        </authorList>
    </citation>
    <scope>NUCLEOTIDE SEQUENCE</scope>
</reference>
<proteinExistence type="predicted"/>
<dbReference type="AlphaFoldDB" id="A0A820FVD8"/>
<protein>
    <submittedName>
        <fullName evidence="1">Uncharacterized protein</fullName>
    </submittedName>
</protein>
<sequence length="43" mass="4918">SSNRNSISPYILIESNNNLQTRIITLSSRHLPSPPCSYRYLPN</sequence>
<evidence type="ECO:0000313" key="1">
    <source>
        <dbReference type="EMBL" id="CAF4270611.1"/>
    </source>
</evidence>
<feature type="non-terminal residue" evidence="1">
    <location>
        <position position="1"/>
    </location>
</feature>